<gene>
    <name evidence="3" type="ORF">COU11_03505</name>
</gene>
<protein>
    <recommendedName>
        <fullName evidence="2">Transglycosylase SLT domain-containing protein</fullName>
    </recommendedName>
</protein>
<keyword evidence="1" id="KW-0175">Coiled coil</keyword>
<proteinExistence type="predicted"/>
<feature type="domain" description="Transglycosylase SLT" evidence="2">
    <location>
        <begin position="205"/>
        <end position="397"/>
    </location>
</feature>
<reference evidence="4" key="1">
    <citation type="submission" date="2017-09" db="EMBL/GenBank/DDBJ databases">
        <title>Depth-based differentiation of microbial function through sediment-hosted aquifers and enrichment of novel symbionts in the deep terrestrial subsurface.</title>
        <authorList>
            <person name="Probst A.J."/>
            <person name="Ladd B."/>
            <person name="Jarett J.K."/>
            <person name="Geller-Mcgrath D.E."/>
            <person name="Sieber C.M.K."/>
            <person name="Emerson J.B."/>
            <person name="Anantharaman K."/>
            <person name="Thomas B.C."/>
            <person name="Malmstrom R."/>
            <person name="Stieglmeier M."/>
            <person name="Klingl A."/>
            <person name="Woyke T."/>
            <person name="Ryan C.M."/>
            <person name="Banfield J.F."/>
        </authorList>
    </citation>
    <scope>NUCLEOTIDE SEQUENCE [LARGE SCALE GENOMIC DNA]</scope>
</reference>
<evidence type="ECO:0000259" key="2">
    <source>
        <dbReference type="Pfam" id="PF13406"/>
    </source>
</evidence>
<evidence type="ECO:0000256" key="1">
    <source>
        <dbReference type="SAM" id="Coils"/>
    </source>
</evidence>
<dbReference type="AlphaFoldDB" id="A0A2H0UKG0"/>
<dbReference type="InterPro" id="IPR023346">
    <property type="entry name" value="Lysozyme-like_dom_sf"/>
</dbReference>
<dbReference type="Gene3D" id="1.10.8.350">
    <property type="entry name" value="Bacterial muramidase"/>
    <property type="match status" value="1"/>
</dbReference>
<name>A0A2H0UKG0_9BACT</name>
<feature type="coiled-coil region" evidence="1">
    <location>
        <begin position="41"/>
        <end position="110"/>
    </location>
</feature>
<dbReference type="Gene3D" id="6.10.250.3150">
    <property type="match status" value="1"/>
</dbReference>
<evidence type="ECO:0000313" key="4">
    <source>
        <dbReference type="Proteomes" id="UP000229526"/>
    </source>
</evidence>
<organism evidence="3 4">
    <name type="scientific">Candidatus Harrisonbacteria bacterium CG10_big_fil_rev_8_21_14_0_10_49_15</name>
    <dbReference type="NCBI Taxonomy" id="1974587"/>
    <lineage>
        <taxon>Bacteria</taxon>
        <taxon>Candidatus Harrisoniibacteriota</taxon>
    </lineage>
</organism>
<dbReference type="InterPro" id="IPR031304">
    <property type="entry name" value="SLT_2"/>
</dbReference>
<sequence>MISQNKNNPSYFSRIILAFVLGAFFVVAIALAEVGTTFAQQDMTASERADLEAELAQLEHEIKIHEEEARRYRAQGNNLTSEINGLDSKIAKLNAQIQYINTTLSRLNRDIAKNEVSIITTEQKIDRQRAAIASALQTLYAQEQTSLVAILLKSPNLSAFFDDLNSLMAVQSHLTVKVREVTALKNELLAHKDDLATQKTEASTFRAFQESQKTEVASAKEVKKELLDVTKDQEARYQQIAEARKVEAAQIRSRLFQLLGGGEMTFQQAYEFAKNAQDLTGVTASFLLATLDRESALGRNVGSCTYHTAMAPGPPESRRDDVTPFLQITASLGLDPETTLVSCANSDGAYGGAMGPSQFIPTTWVLYKDKVASLTGSNPASPWRNSDAFIATALLLKDNLNACASEYSGDTQIRCAAARYYAGGYYKSHMWAGYGSGTLARKNQFDADIATITE</sequence>
<evidence type="ECO:0000313" key="3">
    <source>
        <dbReference type="EMBL" id="PIR86893.1"/>
    </source>
</evidence>
<dbReference type="Proteomes" id="UP000229526">
    <property type="component" value="Unassembled WGS sequence"/>
</dbReference>
<dbReference type="Pfam" id="PF13406">
    <property type="entry name" value="SLT_2"/>
    <property type="match status" value="1"/>
</dbReference>
<dbReference type="SUPFAM" id="SSF53955">
    <property type="entry name" value="Lysozyme-like"/>
    <property type="match status" value="1"/>
</dbReference>
<accession>A0A2H0UKG0</accession>
<comment type="caution">
    <text evidence="3">The sequence shown here is derived from an EMBL/GenBank/DDBJ whole genome shotgun (WGS) entry which is preliminary data.</text>
</comment>
<dbReference type="EMBL" id="PFBD01000023">
    <property type="protein sequence ID" value="PIR86893.1"/>
    <property type="molecule type" value="Genomic_DNA"/>
</dbReference>